<dbReference type="Gene3D" id="3.30.450.20">
    <property type="entry name" value="PAS domain"/>
    <property type="match status" value="1"/>
</dbReference>
<dbReference type="STRING" id="1123010.SAMN02745724_02771"/>
<evidence type="ECO:0000256" key="4">
    <source>
        <dbReference type="PROSITE-ProRule" id="PRU00169"/>
    </source>
</evidence>
<dbReference type="PROSITE" id="PS50112">
    <property type="entry name" value="PAS"/>
    <property type="match status" value="1"/>
</dbReference>
<evidence type="ECO:0000256" key="1">
    <source>
        <dbReference type="ARBA" id="ARBA00022553"/>
    </source>
</evidence>
<dbReference type="GO" id="GO:0000160">
    <property type="term" value="P:phosphorelay signal transduction system"/>
    <property type="evidence" value="ECO:0007669"/>
    <property type="project" value="UniProtKB-KW"/>
</dbReference>
<name>A0A1I1MQM8_9GAMM</name>
<sequence length="486" mass="54984">MATFNESNVNNELQANFIRRLPKKINEITNLSRKVFDNSACDSSIKELHIKAHNLAGASGTYGAIQIGAIAKKIDELLSQNLKDSDLSSVIKKINEPLDNYINQLLRALHDWKPSPVTFPPPKNVIESSQFNSFLYLVEDDELLIPGLVSALERFDYKVFHFINIRDFELACVKEMPSAIIMDMVFKEGQSAGADIIFKLKESLIDLPPVIFISVRNDFDIRLAAARAGAHRYFTKPLNMSKLIGTLNGLTQRVSIKPYRVLIVDDDRLSLELYKGILTDSGMHVCILSDPKETLSKLSEFNPDILLLDVYMPNCTGPELAQVIRQDDAYTMMPIMFLSAESDLNKQLSAMDLGGDDFLVKPVEPIHLISAVTVRAKRSRWSMRINKDLKNALRESEYQLATMNQHDIVSVTDIKGRITSVNDKFCQISGYSRKELIGQNHRILKSHYHNDTFYKKLWDTISNGSIWRGIICNCKKMVTNIGLNQP</sequence>
<feature type="modified residue" description="4-aspartylphosphate" evidence="4">
    <location>
        <position position="183"/>
    </location>
</feature>
<dbReference type="InterPro" id="IPR011006">
    <property type="entry name" value="CheY-like_superfamily"/>
</dbReference>
<feature type="modified residue" description="4-aspartylphosphate" evidence="4">
    <location>
        <position position="309"/>
    </location>
</feature>
<keyword evidence="1 4" id="KW-0597">Phosphoprotein</keyword>
<keyword evidence="2" id="KW-0902">Two-component regulatory system</keyword>
<protein>
    <submittedName>
        <fullName evidence="8">PAS domain S-box-containing protein</fullName>
    </submittedName>
</protein>
<dbReference type="SUPFAM" id="SSF55785">
    <property type="entry name" value="PYP-like sensor domain (PAS domain)"/>
    <property type="match status" value="1"/>
</dbReference>
<reference evidence="8 9" key="1">
    <citation type="submission" date="2016-10" db="EMBL/GenBank/DDBJ databases">
        <authorList>
            <person name="de Groot N.N."/>
        </authorList>
    </citation>
    <scope>NUCLEOTIDE SEQUENCE [LARGE SCALE GENOMIC DNA]</scope>
    <source>
        <strain evidence="8 9">DSM 6059</strain>
    </source>
</reference>
<dbReference type="InterPro" id="IPR000014">
    <property type="entry name" value="PAS"/>
</dbReference>
<dbReference type="EMBL" id="FOLO01000021">
    <property type="protein sequence ID" value="SFC87485.1"/>
    <property type="molecule type" value="Genomic_DNA"/>
</dbReference>
<dbReference type="SUPFAM" id="SSF52172">
    <property type="entry name" value="CheY-like"/>
    <property type="match status" value="2"/>
</dbReference>
<accession>A0A1I1MQM8</accession>
<evidence type="ECO:0000259" key="6">
    <source>
        <dbReference type="PROSITE" id="PS50112"/>
    </source>
</evidence>
<dbReference type="Pfam" id="PF00072">
    <property type="entry name" value="Response_reg"/>
    <property type="match status" value="2"/>
</dbReference>
<dbReference type="InterPro" id="IPR035965">
    <property type="entry name" value="PAS-like_dom_sf"/>
</dbReference>
<evidence type="ECO:0000259" key="5">
    <source>
        <dbReference type="PROSITE" id="PS50110"/>
    </source>
</evidence>
<dbReference type="Gene3D" id="3.40.50.2300">
    <property type="match status" value="2"/>
</dbReference>
<evidence type="ECO:0000313" key="8">
    <source>
        <dbReference type="EMBL" id="SFC87485.1"/>
    </source>
</evidence>
<gene>
    <name evidence="8" type="ORF">SAMN02745724_02771</name>
</gene>
<feature type="modified residue" description="Phosphohistidine" evidence="3">
    <location>
        <position position="53"/>
    </location>
</feature>
<dbReference type="PROSITE" id="PS50110">
    <property type="entry name" value="RESPONSE_REGULATORY"/>
    <property type="match status" value="2"/>
</dbReference>
<dbReference type="Proteomes" id="UP000198862">
    <property type="component" value="Unassembled WGS sequence"/>
</dbReference>
<dbReference type="Gene3D" id="1.20.120.160">
    <property type="entry name" value="HPT domain"/>
    <property type="match status" value="1"/>
</dbReference>
<dbReference type="SMART" id="SM00091">
    <property type="entry name" value="PAS"/>
    <property type="match status" value="1"/>
</dbReference>
<dbReference type="CDD" id="cd00130">
    <property type="entry name" value="PAS"/>
    <property type="match status" value="1"/>
</dbReference>
<dbReference type="RefSeq" id="WP_091984938.1">
    <property type="nucleotide sequence ID" value="NZ_FOLO01000021.1"/>
</dbReference>
<evidence type="ECO:0000259" key="7">
    <source>
        <dbReference type="PROSITE" id="PS50894"/>
    </source>
</evidence>
<dbReference type="InterPro" id="IPR050595">
    <property type="entry name" value="Bact_response_regulator"/>
</dbReference>
<evidence type="ECO:0000313" key="9">
    <source>
        <dbReference type="Proteomes" id="UP000198862"/>
    </source>
</evidence>
<dbReference type="Pfam" id="PF00989">
    <property type="entry name" value="PAS"/>
    <property type="match status" value="1"/>
</dbReference>
<dbReference type="InterPro" id="IPR013767">
    <property type="entry name" value="PAS_fold"/>
</dbReference>
<dbReference type="InterPro" id="IPR001789">
    <property type="entry name" value="Sig_transdc_resp-reg_receiver"/>
</dbReference>
<evidence type="ECO:0000256" key="3">
    <source>
        <dbReference type="PROSITE-ProRule" id="PRU00110"/>
    </source>
</evidence>
<organism evidence="8 9">
    <name type="scientific">Pseudoalteromonas denitrificans DSM 6059</name>
    <dbReference type="NCBI Taxonomy" id="1123010"/>
    <lineage>
        <taxon>Bacteria</taxon>
        <taxon>Pseudomonadati</taxon>
        <taxon>Pseudomonadota</taxon>
        <taxon>Gammaproteobacteria</taxon>
        <taxon>Alteromonadales</taxon>
        <taxon>Pseudoalteromonadaceae</taxon>
        <taxon>Pseudoalteromonas</taxon>
    </lineage>
</organism>
<dbReference type="InterPro" id="IPR008207">
    <property type="entry name" value="Sig_transdc_His_kin_Hpt_dom"/>
</dbReference>
<dbReference type="SMART" id="SM00448">
    <property type="entry name" value="REC"/>
    <property type="match status" value="2"/>
</dbReference>
<dbReference type="OrthoDB" id="8874570at2"/>
<dbReference type="GO" id="GO:0006355">
    <property type="term" value="P:regulation of DNA-templated transcription"/>
    <property type="evidence" value="ECO:0007669"/>
    <property type="project" value="InterPro"/>
</dbReference>
<dbReference type="GO" id="GO:0004672">
    <property type="term" value="F:protein kinase activity"/>
    <property type="evidence" value="ECO:0007669"/>
    <property type="project" value="UniProtKB-ARBA"/>
</dbReference>
<dbReference type="InterPro" id="IPR036641">
    <property type="entry name" value="HPT_dom_sf"/>
</dbReference>
<evidence type="ECO:0000256" key="2">
    <source>
        <dbReference type="ARBA" id="ARBA00023012"/>
    </source>
</evidence>
<dbReference type="PANTHER" id="PTHR44591">
    <property type="entry name" value="STRESS RESPONSE REGULATOR PROTEIN 1"/>
    <property type="match status" value="1"/>
</dbReference>
<dbReference type="SUPFAM" id="SSF47226">
    <property type="entry name" value="Histidine-containing phosphotransfer domain, HPT domain"/>
    <property type="match status" value="1"/>
</dbReference>
<dbReference type="PANTHER" id="PTHR44591:SF3">
    <property type="entry name" value="RESPONSE REGULATORY DOMAIN-CONTAINING PROTEIN"/>
    <property type="match status" value="1"/>
</dbReference>
<dbReference type="CDD" id="cd00156">
    <property type="entry name" value="REC"/>
    <property type="match status" value="2"/>
</dbReference>
<feature type="domain" description="Response regulatory" evidence="5">
    <location>
        <begin position="260"/>
        <end position="376"/>
    </location>
</feature>
<dbReference type="PROSITE" id="PS50894">
    <property type="entry name" value="HPT"/>
    <property type="match status" value="1"/>
</dbReference>
<dbReference type="NCBIfam" id="TIGR00229">
    <property type="entry name" value="sensory_box"/>
    <property type="match status" value="1"/>
</dbReference>
<feature type="domain" description="Response regulatory" evidence="5">
    <location>
        <begin position="134"/>
        <end position="251"/>
    </location>
</feature>
<feature type="domain" description="PAS" evidence="6">
    <location>
        <begin position="394"/>
        <end position="451"/>
    </location>
</feature>
<keyword evidence="9" id="KW-1185">Reference proteome</keyword>
<proteinExistence type="predicted"/>
<feature type="domain" description="HPt" evidence="7">
    <location>
        <begin position="6"/>
        <end position="112"/>
    </location>
</feature>
<dbReference type="AlphaFoldDB" id="A0A1I1MQM8"/>